<feature type="transmembrane region" description="Helical" evidence="2">
    <location>
        <begin position="36"/>
        <end position="58"/>
    </location>
</feature>
<dbReference type="AlphaFoldDB" id="A0A2M9BFQ8"/>
<evidence type="ECO:0000256" key="2">
    <source>
        <dbReference type="SAM" id="Phobius"/>
    </source>
</evidence>
<evidence type="ECO:0000313" key="4">
    <source>
        <dbReference type="Proteomes" id="UP000230842"/>
    </source>
</evidence>
<accession>A0A2M9BFQ8</accession>
<dbReference type="Proteomes" id="UP000230842">
    <property type="component" value="Unassembled WGS sequence"/>
</dbReference>
<comment type="caution">
    <text evidence="3">The sequence shown here is derived from an EMBL/GenBank/DDBJ whole genome shotgun (WGS) entry which is preliminary data.</text>
</comment>
<name>A0A2M9BFQ8_9ACTN</name>
<gene>
    <name evidence="3" type="ORF">CLV56_0991</name>
</gene>
<keyword evidence="2" id="KW-1133">Transmembrane helix</keyword>
<dbReference type="RefSeq" id="WP_100414477.1">
    <property type="nucleotide sequence ID" value="NZ_PGEZ01000001.1"/>
</dbReference>
<evidence type="ECO:0000313" key="3">
    <source>
        <dbReference type="EMBL" id="PJJ56778.1"/>
    </source>
</evidence>
<dbReference type="EMBL" id="PGEZ01000001">
    <property type="protein sequence ID" value="PJJ56778.1"/>
    <property type="molecule type" value="Genomic_DNA"/>
</dbReference>
<keyword evidence="4" id="KW-1185">Reference proteome</keyword>
<proteinExistence type="predicted"/>
<dbReference type="OrthoDB" id="3827115at2"/>
<dbReference type="Pfam" id="PF14030">
    <property type="entry name" value="DUF4245"/>
    <property type="match status" value="1"/>
</dbReference>
<feature type="region of interest" description="Disordered" evidence="1">
    <location>
        <begin position="1"/>
        <end position="30"/>
    </location>
</feature>
<keyword evidence="2" id="KW-0812">Transmembrane</keyword>
<evidence type="ECO:0000256" key="1">
    <source>
        <dbReference type="SAM" id="MobiDB-lite"/>
    </source>
</evidence>
<sequence>MSAPDPTGTDQPADPAAEPEHPSARSRPGNPAFGDIVRSMLVMGVILVALFGIGRLFWGNDAPDRPPVDYATTVTQVRDAAPYDVYAPTSLPDGWRSNGVTFEPGTQGRWHLGVLTENDEYIGLEEQNESPRVMVETYAPDTEVVDEVEVGGETWQLRSGGGETTFVRTDGDLTVLVTGSAPREDVEAFIDLLSATEDPEPVTPD</sequence>
<keyword evidence="2" id="KW-0472">Membrane</keyword>
<protein>
    <submittedName>
        <fullName evidence="3">Uncharacterized protein DUF4245</fullName>
    </submittedName>
</protein>
<dbReference type="InterPro" id="IPR025339">
    <property type="entry name" value="DUF4245"/>
</dbReference>
<organism evidence="3 4">
    <name type="scientific">Mumia flava</name>
    <dbReference type="NCBI Taxonomy" id="1348852"/>
    <lineage>
        <taxon>Bacteria</taxon>
        <taxon>Bacillati</taxon>
        <taxon>Actinomycetota</taxon>
        <taxon>Actinomycetes</taxon>
        <taxon>Propionibacteriales</taxon>
        <taxon>Nocardioidaceae</taxon>
        <taxon>Mumia</taxon>
    </lineage>
</organism>
<reference evidence="3 4" key="1">
    <citation type="submission" date="2017-11" db="EMBL/GenBank/DDBJ databases">
        <title>Genomic Encyclopedia of Archaeal and Bacterial Type Strains, Phase II (KMG-II): From Individual Species to Whole Genera.</title>
        <authorList>
            <person name="Goeker M."/>
        </authorList>
    </citation>
    <scope>NUCLEOTIDE SEQUENCE [LARGE SCALE GENOMIC DNA]</scope>
    <source>
        <strain evidence="3 4">DSM 27763</strain>
    </source>
</reference>